<dbReference type="Proteomes" id="UP001642409">
    <property type="component" value="Unassembled WGS sequence"/>
</dbReference>
<dbReference type="InterPro" id="IPR021148">
    <property type="entry name" value="Polysacc_synth_dom"/>
</dbReference>
<dbReference type="EMBL" id="CAXDID020000293">
    <property type="protein sequence ID" value="CAL6072052.1"/>
    <property type="molecule type" value="Genomic_DNA"/>
</dbReference>
<sequence>MKYKNDVHIHNDKNLENSWAESAFQYAEQFEKLIFKTEEGKLKAFRFTANDDKIFDKYKKLFPKVKVDVLNVDELKSQANKSKWYEFLEANKHIVKEYNLGTLIRINSQEKFGPQNSVVVPRLQYYCIELQRFREGFNQQFKAKFQQDVKVEENVDLQEQPAVQTDEMNALLKKVENLIDTNKSIDKK</sequence>
<dbReference type="GO" id="GO:0005737">
    <property type="term" value="C:cytoplasm"/>
    <property type="evidence" value="ECO:0007669"/>
    <property type="project" value="TreeGrafter"/>
</dbReference>
<comment type="caution">
    <text evidence="2">The sequence shown here is derived from an EMBL/GenBank/DDBJ whole genome shotgun (WGS) entry which is preliminary data.</text>
</comment>
<reference evidence="3 4" key="2">
    <citation type="submission" date="2024-07" db="EMBL/GenBank/DDBJ databases">
        <authorList>
            <person name="Akdeniz Z."/>
        </authorList>
    </citation>
    <scope>NUCLEOTIDE SEQUENCE [LARGE SCALE GENOMIC DNA]</scope>
</reference>
<accession>A0AA86V4K1</accession>
<evidence type="ECO:0000313" key="2">
    <source>
        <dbReference type="EMBL" id="CAI9976137.1"/>
    </source>
</evidence>
<protein>
    <submittedName>
        <fullName evidence="2">Polysaccharide biosynthesis family protein</fullName>
    </submittedName>
    <submittedName>
        <fullName evidence="3">Polysaccharide_biosynthesis family protein</fullName>
    </submittedName>
</protein>
<dbReference type="AlphaFoldDB" id="A0AA86V4K1"/>
<dbReference type="PANTHER" id="PTHR13410">
    <property type="entry name" value="PROTEIN PBDC1"/>
    <property type="match status" value="1"/>
</dbReference>
<proteinExistence type="predicted"/>
<keyword evidence="4" id="KW-1185">Reference proteome</keyword>
<gene>
    <name evidence="3" type="ORF">HINF_LOCUS55439</name>
    <name evidence="2" type="ORF">HINF_LOCUS63782</name>
</gene>
<dbReference type="Pfam" id="PF04669">
    <property type="entry name" value="PBDC1"/>
    <property type="match status" value="1"/>
</dbReference>
<dbReference type="EMBL" id="CATOUU010001172">
    <property type="protein sequence ID" value="CAI9976137.1"/>
    <property type="molecule type" value="Genomic_DNA"/>
</dbReference>
<name>A0AA86V4K1_9EUKA</name>
<evidence type="ECO:0000313" key="4">
    <source>
        <dbReference type="Proteomes" id="UP001642409"/>
    </source>
</evidence>
<organism evidence="2">
    <name type="scientific">Hexamita inflata</name>
    <dbReference type="NCBI Taxonomy" id="28002"/>
    <lineage>
        <taxon>Eukaryota</taxon>
        <taxon>Metamonada</taxon>
        <taxon>Diplomonadida</taxon>
        <taxon>Hexamitidae</taxon>
        <taxon>Hexamitinae</taxon>
        <taxon>Hexamita</taxon>
    </lineage>
</organism>
<dbReference type="InterPro" id="IPR023139">
    <property type="entry name" value="PBDC1-like_dom_sf"/>
</dbReference>
<dbReference type="InterPro" id="IPR008476">
    <property type="entry name" value="PBDC1_metazoa/fungi"/>
</dbReference>
<dbReference type="Gene3D" id="1.10.3560.10">
    <property type="entry name" value="yst0336 like domain"/>
    <property type="match status" value="1"/>
</dbReference>
<feature type="domain" description="Polysaccharide biosynthesis" evidence="1">
    <location>
        <begin position="15"/>
        <end position="142"/>
    </location>
</feature>
<dbReference type="PANTHER" id="PTHR13410:SF9">
    <property type="entry name" value="PROTEIN PBDC1"/>
    <property type="match status" value="1"/>
</dbReference>
<reference evidence="2" key="1">
    <citation type="submission" date="2023-06" db="EMBL/GenBank/DDBJ databases">
        <authorList>
            <person name="Kurt Z."/>
        </authorList>
    </citation>
    <scope>NUCLEOTIDE SEQUENCE</scope>
</reference>
<evidence type="ECO:0000259" key="1">
    <source>
        <dbReference type="Pfam" id="PF04669"/>
    </source>
</evidence>
<evidence type="ECO:0000313" key="3">
    <source>
        <dbReference type="EMBL" id="CAL6072052.1"/>
    </source>
</evidence>